<evidence type="ECO:0008006" key="4">
    <source>
        <dbReference type="Google" id="ProtNLM"/>
    </source>
</evidence>
<dbReference type="InterPro" id="IPR021776">
    <property type="entry name" value="ActD"/>
</dbReference>
<accession>A0A517SGA6</accession>
<keyword evidence="3" id="KW-1185">Reference proteome</keyword>
<evidence type="ECO:0000313" key="2">
    <source>
        <dbReference type="EMBL" id="QDT55162.1"/>
    </source>
</evidence>
<gene>
    <name evidence="2" type="ORF">Pan44_32040</name>
</gene>
<dbReference type="Proteomes" id="UP000315700">
    <property type="component" value="Chromosome"/>
</dbReference>
<feature type="transmembrane region" description="Helical" evidence="1">
    <location>
        <begin position="102"/>
        <end position="126"/>
    </location>
</feature>
<dbReference type="KEGG" id="ccos:Pan44_32040"/>
<sequence>MSAEFIAPDPVYGVIASFAEPDELLRASKASREAGYKVMDAFTPFPVHGIEEALGIPRTKLPLLVLACGIAGALAGYALQYYCAVIAYPLNIGGRPLHSWPAFIPVTFETTIMGAAFSAVFGMLAFNGLPTPYHPVFNAPEFGLASRDRFFLLIEARDPRFDAEETLRFLQQQSPLQASVVHR</sequence>
<dbReference type="InParanoid" id="A0A517SGA6"/>
<protein>
    <recommendedName>
        <fullName evidence="4">DUF3341 domain-containing protein</fullName>
    </recommendedName>
</protein>
<reference evidence="2 3" key="1">
    <citation type="submission" date="2019-02" db="EMBL/GenBank/DDBJ databases">
        <title>Deep-cultivation of Planctomycetes and their phenomic and genomic characterization uncovers novel biology.</title>
        <authorList>
            <person name="Wiegand S."/>
            <person name="Jogler M."/>
            <person name="Boedeker C."/>
            <person name="Pinto D."/>
            <person name="Vollmers J."/>
            <person name="Rivas-Marin E."/>
            <person name="Kohn T."/>
            <person name="Peeters S.H."/>
            <person name="Heuer A."/>
            <person name="Rast P."/>
            <person name="Oberbeckmann S."/>
            <person name="Bunk B."/>
            <person name="Jeske O."/>
            <person name="Meyerdierks A."/>
            <person name="Storesund J.E."/>
            <person name="Kallscheuer N."/>
            <person name="Luecker S."/>
            <person name="Lage O.M."/>
            <person name="Pohl T."/>
            <person name="Merkel B.J."/>
            <person name="Hornburger P."/>
            <person name="Mueller R.-W."/>
            <person name="Bruemmer F."/>
            <person name="Labrenz M."/>
            <person name="Spormann A.M."/>
            <person name="Op den Camp H."/>
            <person name="Overmann J."/>
            <person name="Amann R."/>
            <person name="Jetten M.S.M."/>
            <person name="Mascher T."/>
            <person name="Medema M.H."/>
            <person name="Devos D.P."/>
            <person name="Kaster A.-K."/>
            <person name="Ovreas L."/>
            <person name="Rohde M."/>
            <person name="Galperin M.Y."/>
            <person name="Jogler C."/>
        </authorList>
    </citation>
    <scope>NUCLEOTIDE SEQUENCE [LARGE SCALE GENOMIC DNA]</scope>
    <source>
        <strain evidence="2 3">Pan44</strain>
    </source>
</reference>
<name>A0A517SGA6_9PLAN</name>
<keyword evidence="1" id="KW-0812">Transmembrane</keyword>
<dbReference type="PANTHER" id="PTHR40394">
    <property type="entry name" value="LIPOPROTEIN-RELATED"/>
    <property type="match status" value="1"/>
</dbReference>
<proteinExistence type="predicted"/>
<keyword evidence="1" id="KW-1133">Transmembrane helix</keyword>
<evidence type="ECO:0000256" key="1">
    <source>
        <dbReference type="SAM" id="Phobius"/>
    </source>
</evidence>
<feature type="transmembrane region" description="Helical" evidence="1">
    <location>
        <begin position="63"/>
        <end position="90"/>
    </location>
</feature>
<organism evidence="2 3">
    <name type="scientific">Caulifigura coniformis</name>
    <dbReference type="NCBI Taxonomy" id="2527983"/>
    <lineage>
        <taxon>Bacteria</taxon>
        <taxon>Pseudomonadati</taxon>
        <taxon>Planctomycetota</taxon>
        <taxon>Planctomycetia</taxon>
        <taxon>Planctomycetales</taxon>
        <taxon>Planctomycetaceae</taxon>
        <taxon>Caulifigura</taxon>
    </lineage>
</organism>
<dbReference type="Pfam" id="PF11821">
    <property type="entry name" value="ActD"/>
    <property type="match status" value="1"/>
</dbReference>
<dbReference type="EMBL" id="CP036271">
    <property type="protein sequence ID" value="QDT55162.1"/>
    <property type="molecule type" value="Genomic_DNA"/>
</dbReference>
<keyword evidence="1" id="KW-0472">Membrane</keyword>
<dbReference type="OrthoDB" id="9773456at2"/>
<dbReference type="PANTHER" id="PTHR40394:SF2">
    <property type="entry name" value="QUINOL:CYTOCHROME C OXIDOREDUCTASE MEMBRANE PROTEIN"/>
    <property type="match status" value="1"/>
</dbReference>
<dbReference type="AlphaFoldDB" id="A0A517SGA6"/>
<evidence type="ECO:0000313" key="3">
    <source>
        <dbReference type="Proteomes" id="UP000315700"/>
    </source>
</evidence>
<dbReference type="RefSeq" id="WP_145030945.1">
    <property type="nucleotide sequence ID" value="NZ_CP036271.1"/>
</dbReference>